<comment type="caution">
    <text evidence="2">The sequence shown here is derived from an EMBL/GenBank/DDBJ whole genome shotgun (WGS) entry which is preliminary data.</text>
</comment>
<feature type="domain" description="Exodeoxyribonuclease X-like C-terminal" evidence="1">
    <location>
        <begin position="217"/>
        <end position="245"/>
    </location>
</feature>
<gene>
    <name evidence="2" type="ORF">FC794_18255</name>
</gene>
<protein>
    <recommendedName>
        <fullName evidence="1">Exodeoxyribonuclease X-like C-terminal domain-containing protein</fullName>
    </recommendedName>
</protein>
<dbReference type="Pfam" id="PF20600">
    <property type="entry name" value="ExoX-like_C"/>
    <property type="match status" value="1"/>
</dbReference>
<evidence type="ECO:0000259" key="1">
    <source>
        <dbReference type="Pfam" id="PF20600"/>
    </source>
</evidence>
<dbReference type="EMBL" id="SWOY01000013">
    <property type="protein sequence ID" value="NFG18678.1"/>
    <property type="molecule type" value="Genomic_DNA"/>
</dbReference>
<accession>A0A6B3WH50</accession>
<dbReference type="RefSeq" id="WP_012705442.1">
    <property type="nucleotide sequence ID" value="NZ_CP013847.1"/>
</dbReference>
<evidence type="ECO:0000313" key="3">
    <source>
        <dbReference type="Proteomes" id="UP000478995"/>
    </source>
</evidence>
<evidence type="ECO:0000313" key="2">
    <source>
        <dbReference type="EMBL" id="NFG18678.1"/>
    </source>
</evidence>
<dbReference type="InterPro" id="IPR046768">
    <property type="entry name" value="ExoX-like_C"/>
</dbReference>
<sequence length="286" mass="32194">MENQLEIVKNNQVTSLIDSVDINTIQGTMQKIATFQAVIQKNLKDGHDFGVVAGAGSKPTLLKPGGEKICMMFGLNPEYEFLERTEDYKDGFFAYNIKCTLYRNGNPVSQGVGNCNSMEKKYRYINVDAVPDGIDPSTVEKVTTRYGTVKYKIPNPHIEDLVNTILKMAKKRAFIDAVLQVASLSDVFTQDLEEMQEFLQQEHVQNIDENSAGNIKINFGKNKGKTLGQIMKEAPDYIDWLMKNAKDQVIQKACKILIDKGLSKKEDIAEAEEEEDLPPFLQDQEV</sequence>
<reference evidence="2 3" key="1">
    <citation type="submission" date="2019-04" db="EMBL/GenBank/DDBJ databases">
        <title>Genome sequencing of Clostridium botulinum Groups I-IV and Clostridium butyricum.</title>
        <authorList>
            <person name="Brunt J."/>
            <person name="Van Vliet A.H.M."/>
            <person name="Stringer S.C."/>
            <person name="Carter A.T."/>
            <person name="Peck M.W."/>
        </authorList>
    </citation>
    <scope>NUCLEOTIDE SEQUENCE [LARGE SCALE GENOMIC DNA]</scope>
    <source>
        <strain evidence="2 3">IFR 18/037</strain>
    </source>
</reference>
<dbReference type="AlphaFoldDB" id="A0A6B3WH50"/>
<organism evidence="2 3">
    <name type="scientific">Clostridium botulinum</name>
    <dbReference type="NCBI Taxonomy" id="1491"/>
    <lineage>
        <taxon>Bacteria</taxon>
        <taxon>Bacillati</taxon>
        <taxon>Bacillota</taxon>
        <taxon>Clostridia</taxon>
        <taxon>Eubacteriales</taxon>
        <taxon>Clostridiaceae</taxon>
        <taxon>Clostridium</taxon>
    </lineage>
</organism>
<dbReference type="Proteomes" id="UP000478995">
    <property type="component" value="Unassembled WGS sequence"/>
</dbReference>
<name>A0A6B3WH50_CLOBO</name>
<proteinExistence type="predicted"/>